<sequence>MIKHAKIHKLQAGKQYKMTMRILDYQYEHSQCTPKAVRKSMYIHKLVLPNLPINSDEKTSMHELHTLTPGTTFSRMKLRKQSQVTRRLV</sequence>
<accession>A0A2P2N8D3</accession>
<dbReference type="EMBL" id="GGEC01058202">
    <property type="protein sequence ID" value="MBX38686.1"/>
    <property type="molecule type" value="Transcribed_RNA"/>
</dbReference>
<proteinExistence type="predicted"/>
<reference evidence="1" key="1">
    <citation type="submission" date="2018-02" db="EMBL/GenBank/DDBJ databases">
        <title>Rhizophora mucronata_Transcriptome.</title>
        <authorList>
            <person name="Meera S.P."/>
            <person name="Sreeshan A."/>
            <person name="Augustine A."/>
        </authorList>
    </citation>
    <scope>NUCLEOTIDE SEQUENCE</scope>
    <source>
        <tissue evidence="1">Leaf</tissue>
    </source>
</reference>
<organism evidence="1">
    <name type="scientific">Rhizophora mucronata</name>
    <name type="common">Asiatic mangrove</name>
    <dbReference type="NCBI Taxonomy" id="61149"/>
    <lineage>
        <taxon>Eukaryota</taxon>
        <taxon>Viridiplantae</taxon>
        <taxon>Streptophyta</taxon>
        <taxon>Embryophyta</taxon>
        <taxon>Tracheophyta</taxon>
        <taxon>Spermatophyta</taxon>
        <taxon>Magnoliopsida</taxon>
        <taxon>eudicotyledons</taxon>
        <taxon>Gunneridae</taxon>
        <taxon>Pentapetalae</taxon>
        <taxon>rosids</taxon>
        <taxon>fabids</taxon>
        <taxon>Malpighiales</taxon>
        <taxon>Rhizophoraceae</taxon>
        <taxon>Rhizophora</taxon>
    </lineage>
</organism>
<dbReference type="AlphaFoldDB" id="A0A2P2N8D3"/>
<protein>
    <submittedName>
        <fullName evidence="1">Uncharacterized protein</fullName>
    </submittedName>
</protein>
<name>A0A2P2N8D3_RHIMU</name>
<evidence type="ECO:0000313" key="1">
    <source>
        <dbReference type="EMBL" id="MBX38686.1"/>
    </source>
</evidence>